<dbReference type="PANTHER" id="PTHR22916">
    <property type="entry name" value="GLYCOSYLTRANSFERASE"/>
    <property type="match status" value="1"/>
</dbReference>
<evidence type="ECO:0000313" key="3">
    <source>
        <dbReference type="Proteomes" id="UP001064879"/>
    </source>
</evidence>
<name>A0ABY5SQ62_9MICO</name>
<dbReference type="Proteomes" id="UP001064879">
    <property type="component" value="Chromosome"/>
</dbReference>
<proteinExistence type="predicted"/>
<organism evidence="2 3">
    <name type="scientific">Brevibacterium spongiae</name>
    <dbReference type="NCBI Taxonomy" id="2909672"/>
    <lineage>
        <taxon>Bacteria</taxon>
        <taxon>Bacillati</taxon>
        <taxon>Actinomycetota</taxon>
        <taxon>Actinomycetes</taxon>
        <taxon>Micrococcales</taxon>
        <taxon>Brevibacteriaceae</taxon>
        <taxon>Brevibacterium</taxon>
    </lineage>
</organism>
<keyword evidence="3" id="KW-1185">Reference proteome</keyword>
<dbReference type="Gene3D" id="3.90.550.10">
    <property type="entry name" value="Spore Coat Polysaccharide Biosynthesis Protein SpsA, Chain A"/>
    <property type="match status" value="1"/>
</dbReference>
<protein>
    <submittedName>
        <fullName evidence="2">Glycosyltransferase</fullName>
    </submittedName>
</protein>
<dbReference type="EMBL" id="CP093443">
    <property type="protein sequence ID" value="UVI36668.1"/>
    <property type="molecule type" value="Genomic_DNA"/>
</dbReference>
<evidence type="ECO:0000313" key="2">
    <source>
        <dbReference type="EMBL" id="UVI36668.1"/>
    </source>
</evidence>
<dbReference type="RefSeq" id="WP_265419233.1">
    <property type="nucleotide sequence ID" value="NZ_CP093443.1"/>
</dbReference>
<dbReference type="CDD" id="cd00761">
    <property type="entry name" value="Glyco_tranf_GTA_type"/>
    <property type="match status" value="1"/>
</dbReference>
<sequence length="342" mass="37899">MESTVAPVITIGITAYERPTSLRRAVESVLEQPGIIRGEAEVVIVDDASQSNSFQQYWNELERSVSASPMPLTLFRHEEGSGGASAGRNDIIAAASGKYVLFLDDDNLLAPGALAELVDYLRCSEMEWVSVRRSRGGRSFMRTPATRHEGISRQLALWTFLVCGAFEADMLRRNRILFDAEVHLGEDAEFILQVVTTGERFAALSDRDYFIEADPQPDEAPHISQSTRGDTFASILVDHYARMSQIICRSALSIEESRELQEVVLGRTLGPYRLAARLADSHDESFAEDALAAWSEHVRRAICDADARRWAERTGRKAVVDAVLRADLGSLRSAVAIDELVQ</sequence>
<gene>
    <name evidence="2" type="ORF">L1F31_03090</name>
</gene>
<dbReference type="PANTHER" id="PTHR22916:SF3">
    <property type="entry name" value="UDP-GLCNAC:BETAGAL BETA-1,3-N-ACETYLGLUCOSAMINYLTRANSFERASE-LIKE PROTEIN 1"/>
    <property type="match status" value="1"/>
</dbReference>
<dbReference type="Pfam" id="PF00535">
    <property type="entry name" value="Glycos_transf_2"/>
    <property type="match status" value="1"/>
</dbReference>
<reference evidence="2" key="1">
    <citation type="submission" date="2022-03" db="EMBL/GenBank/DDBJ databases">
        <title>Brevibacterium spongiae sp. nov., isolated from marine sponge.</title>
        <authorList>
            <person name="Li Z."/>
            <person name="Zhang M."/>
        </authorList>
    </citation>
    <scope>NUCLEOTIDE SEQUENCE</scope>
    <source>
        <strain evidence="2">WHS-Z9</strain>
    </source>
</reference>
<evidence type="ECO:0000259" key="1">
    <source>
        <dbReference type="Pfam" id="PF00535"/>
    </source>
</evidence>
<dbReference type="InterPro" id="IPR001173">
    <property type="entry name" value="Glyco_trans_2-like"/>
</dbReference>
<dbReference type="SUPFAM" id="SSF53448">
    <property type="entry name" value="Nucleotide-diphospho-sugar transferases"/>
    <property type="match status" value="1"/>
</dbReference>
<accession>A0ABY5SQ62</accession>
<dbReference type="InterPro" id="IPR029044">
    <property type="entry name" value="Nucleotide-diphossugar_trans"/>
</dbReference>
<feature type="domain" description="Glycosyltransferase 2-like" evidence="1">
    <location>
        <begin position="10"/>
        <end position="144"/>
    </location>
</feature>